<dbReference type="EMBL" id="FMZV01000018">
    <property type="protein sequence ID" value="SDE37987.1"/>
    <property type="molecule type" value="Genomic_DNA"/>
</dbReference>
<name>A0A1G7CF80_9RHOB</name>
<evidence type="ECO:0000256" key="1">
    <source>
        <dbReference type="SAM" id="SignalP"/>
    </source>
</evidence>
<evidence type="ECO:0000313" key="2">
    <source>
        <dbReference type="EMBL" id="SDE37987.1"/>
    </source>
</evidence>
<gene>
    <name evidence="2" type="ORF">SAMN04488239_11825</name>
</gene>
<dbReference type="OrthoDB" id="7353511at2"/>
<keyword evidence="1" id="KW-0732">Signal</keyword>
<organism evidence="2 3">
    <name type="scientific">Ruegeria marina</name>
    <dbReference type="NCBI Taxonomy" id="639004"/>
    <lineage>
        <taxon>Bacteria</taxon>
        <taxon>Pseudomonadati</taxon>
        <taxon>Pseudomonadota</taxon>
        <taxon>Alphaproteobacteria</taxon>
        <taxon>Rhodobacterales</taxon>
        <taxon>Roseobacteraceae</taxon>
        <taxon>Ruegeria</taxon>
    </lineage>
</organism>
<accession>A0A1G7CF80</accession>
<sequence>MRAGVLLFLVLAAGPVSAQTVPYAGQQEREVTSFSAEDLTQLRAGAGWGLAKPAELNGWPGPRHVLDLADELNLSDEQLEEVQAIYDAMRAQAVEQGQALIAAETALDTSFASGKIDEDRLVELLGAAERARAELRHTHLSAHLALGPVLTRHQVMTYNSLRGYGESHGHAGHSGH</sequence>
<dbReference type="AlphaFoldDB" id="A0A1G7CF80"/>
<proteinExistence type="predicted"/>
<dbReference type="Gene3D" id="1.20.120.1490">
    <property type="match status" value="1"/>
</dbReference>
<keyword evidence="3" id="KW-1185">Reference proteome</keyword>
<dbReference type="STRING" id="639004.SAMN04488239_11825"/>
<dbReference type="Proteomes" id="UP000199628">
    <property type="component" value="Unassembled WGS sequence"/>
</dbReference>
<feature type="signal peptide" evidence="1">
    <location>
        <begin position="1"/>
        <end position="18"/>
    </location>
</feature>
<reference evidence="3" key="1">
    <citation type="submission" date="2016-10" db="EMBL/GenBank/DDBJ databases">
        <authorList>
            <person name="Varghese N."/>
            <person name="Submissions S."/>
        </authorList>
    </citation>
    <scope>NUCLEOTIDE SEQUENCE [LARGE SCALE GENOMIC DNA]</scope>
    <source>
        <strain evidence="3">CGMCC 1.9108</strain>
    </source>
</reference>
<dbReference type="RefSeq" id="WP_093036155.1">
    <property type="nucleotide sequence ID" value="NZ_FMZV01000018.1"/>
</dbReference>
<protein>
    <submittedName>
        <fullName evidence="2">LTXXQ motif family protein</fullName>
    </submittedName>
</protein>
<evidence type="ECO:0000313" key="3">
    <source>
        <dbReference type="Proteomes" id="UP000199628"/>
    </source>
</evidence>
<feature type="chain" id="PRO_5011449342" evidence="1">
    <location>
        <begin position="19"/>
        <end position="176"/>
    </location>
</feature>